<feature type="domain" description="HTH araC/xylS-type" evidence="4">
    <location>
        <begin position="236"/>
        <end position="334"/>
    </location>
</feature>
<dbReference type="PROSITE" id="PS01124">
    <property type="entry name" value="HTH_ARAC_FAMILY_2"/>
    <property type="match status" value="1"/>
</dbReference>
<keyword evidence="2" id="KW-0804">Transcription</keyword>
<reference evidence="5 6" key="1">
    <citation type="submission" date="2011-06" db="EMBL/GenBank/DDBJ databases">
        <title>The draft genome of Thiocapsa marina 5811.</title>
        <authorList>
            <consortium name="US DOE Joint Genome Institute (JGI-PGF)"/>
            <person name="Lucas S."/>
            <person name="Han J."/>
            <person name="Cheng J.-F."/>
            <person name="Goodwin L."/>
            <person name="Pitluck S."/>
            <person name="Peters L."/>
            <person name="Land M.L."/>
            <person name="Hauser L."/>
            <person name="Vogl K."/>
            <person name="Liu Z."/>
            <person name="Imhoff J."/>
            <person name="Thiel V."/>
            <person name="Frigaard N.-U."/>
            <person name="Bryant D."/>
            <person name="Woyke T.J."/>
        </authorList>
    </citation>
    <scope>NUCLEOTIDE SEQUENCE [LARGE SCALE GENOMIC DNA]</scope>
    <source>
        <strain evidence="5 6">5811</strain>
    </source>
</reference>
<feature type="region of interest" description="Disordered" evidence="3">
    <location>
        <begin position="327"/>
        <end position="349"/>
    </location>
</feature>
<proteinExistence type="predicted"/>
<organism evidence="5 6">
    <name type="scientific">Thiocapsa marina 5811</name>
    <dbReference type="NCBI Taxonomy" id="768671"/>
    <lineage>
        <taxon>Bacteria</taxon>
        <taxon>Pseudomonadati</taxon>
        <taxon>Pseudomonadota</taxon>
        <taxon>Gammaproteobacteria</taxon>
        <taxon>Chromatiales</taxon>
        <taxon>Chromatiaceae</taxon>
        <taxon>Thiocapsa</taxon>
    </lineage>
</organism>
<evidence type="ECO:0000256" key="3">
    <source>
        <dbReference type="SAM" id="MobiDB-lite"/>
    </source>
</evidence>
<dbReference type="AlphaFoldDB" id="F9UDH7"/>
<dbReference type="EMBL" id="AFWV01000009">
    <property type="protein sequence ID" value="EGV17921.1"/>
    <property type="molecule type" value="Genomic_DNA"/>
</dbReference>
<keyword evidence="6" id="KW-1185">Reference proteome</keyword>
<dbReference type="SMART" id="SM00342">
    <property type="entry name" value="HTH_ARAC"/>
    <property type="match status" value="1"/>
</dbReference>
<gene>
    <name evidence="5" type="ORF">ThimaDRAFT_2980</name>
</gene>
<sequence length="349" mass="39080">MNRPTLPALNVHWLTDPTATGEPPSVPESHDLQRVQFPIPPDIGQAWMERLPLAEGVSLFRGIHRFRLEARGQRVPLGEFSYRFPETTFCAQVMDGGTAHHRELYPPAELNFQPGHDFFRLADRFHTISSIDSPADSDMTALMVTETVLTQLMDEEVAKQLLVWIGLDSPPAVKVLPIPRSVSAPLRAAFSTQLQGSLQRLFAQSKILEYLCALCAYTTAGDPQAPRLADRRDQLRELHDYLTQLEGRLPGLEDLAVQFRMSARRLNAAFAEQYGLPIYAFIADRRLNEAYAAIRDSEVALKVLADRLGYSHVNHFSRAFRRKFGHPPGQLRCRRGAAQSGAENEGGAK</sequence>
<dbReference type="PANTHER" id="PTHR47893:SF1">
    <property type="entry name" value="REGULATORY PROTEIN PCHR"/>
    <property type="match status" value="1"/>
</dbReference>
<dbReference type="SUPFAM" id="SSF46689">
    <property type="entry name" value="Homeodomain-like"/>
    <property type="match status" value="1"/>
</dbReference>
<evidence type="ECO:0000259" key="4">
    <source>
        <dbReference type="PROSITE" id="PS01124"/>
    </source>
</evidence>
<evidence type="ECO:0000256" key="1">
    <source>
        <dbReference type="ARBA" id="ARBA00023015"/>
    </source>
</evidence>
<keyword evidence="1" id="KW-0805">Transcription regulation</keyword>
<dbReference type="STRING" id="768671.ThimaDRAFT_2980"/>
<dbReference type="GO" id="GO:0043565">
    <property type="term" value="F:sequence-specific DNA binding"/>
    <property type="evidence" value="ECO:0007669"/>
    <property type="project" value="InterPro"/>
</dbReference>
<evidence type="ECO:0000256" key="2">
    <source>
        <dbReference type="ARBA" id="ARBA00023163"/>
    </source>
</evidence>
<dbReference type="Gene3D" id="1.10.10.60">
    <property type="entry name" value="Homeodomain-like"/>
    <property type="match status" value="1"/>
</dbReference>
<dbReference type="InterPro" id="IPR053142">
    <property type="entry name" value="PchR_regulatory_protein"/>
</dbReference>
<dbReference type="InterPro" id="IPR009057">
    <property type="entry name" value="Homeodomain-like_sf"/>
</dbReference>
<evidence type="ECO:0000313" key="6">
    <source>
        <dbReference type="Proteomes" id="UP000005459"/>
    </source>
</evidence>
<dbReference type="PANTHER" id="PTHR47893">
    <property type="entry name" value="REGULATORY PROTEIN PCHR"/>
    <property type="match status" value="1"/>
</dbReference>
<dbReference type="eggNOG" id="COG2207">
    <property type="taxonomic scope" value="Bacteria"/>
</dbReference>
<dbReference type="OrthoDB" id="6670788at2"/>
<dbReference type="RefSeq" id="WP_007193852.1">
    <property type="nucleotide sequence ID" value="NZ_AFWV01000009.1"/>
</dbReference>
<name>F9UDH7_9GAMM</name>
<dbReference type="Proteomes" id="UP000005459">
    <property type="component" value="Unassembled WGS sequence"/>
</dbReference>
<dbReference type="GO" id="GO:0003700">
    <property type="term" value="F:DNA-binding transcription factor activity"/>
    <property type="evidence" value="ECO:0007669"/>
    <property type="project" value="InterPro"/>
</dbReference>
<dbReference type="Pfam" id="PF12833">
    <property type="entry name" value="HTH_18"/>
    <property type="match status" value="1"/>
</dbReference>
<dbReference type="InterPro" id="IPR018060">
    <property type="entry name" value="HTH_AraC"/>
</dbReference>
<protein>
    <submittedName>
        <fullName evidence="5">Transcriptional regulator, AraC family</fullName>
    </submittedName>
</protein>
<accession>F9UDH7</accession>
<evidence type="ECO:0000313" key="5">
    <source>
        <dbReference type="EMBL" id="EGV17921.1"/>
    </source>
</evidence>